<evidence type="ECO:0000256" key="6">
    <source>
        <dbReference type="ARBA" id="ARBA00023014"/>
    </source>
</evidence>
<feature type="compositionally biased region" description="Basic and acidic residues" evidence="7">
    <location>
        <begin position="13"/>
        <end position="25"/>
    </location>
</feature>
<keyword evidence="4" id="KW-0560">Oxidoreductase</keyword>
<evidence type="ECO:0000256" key="4">
    <source>
        <dbReference type="ARBA" id="ARBA00023002"/>
    </source>
</evidence>
<organism evidence="9 10">
    <name type="scientific">Streptomyces durbertensis</name>
    <dbReference type="NCBI Taxonomy" id="2448886"/>
    <lineage>
        <taxon>Bacteria</taxon>
        <taxon>Bacillati</taxon>
        <taxon>Actinomycetota</taxon>
        <taxon>Actinomycetes</taxon>
        <taxon>Kitasatosporales</taxon>
        <taxon>Streptomycetaceae</taxon>
        <taxon>Streptomyces</taxon>
    </lineage>
</organism>
<dbReference type="SUPFAM" id="SSF56014">
    <property type="entry name" value="Nitrite and sulphite reductase 4Fe-4S domain-like"/>
    <property type="match status" value="1"/>
</dbReference>
<keyword evidence="3" id="KW-0479">Metal-binding</keyword>
<keyword evidence="1" id="KW-0004">4Fe-4S</keyword>
<sequence>MLAAMPTTPGTEPRPEAVPARDRGDACPGALRLHSADDGMLARVRLVAGRLAVPQARALADLAERYGDGHLDLTSRGNLQLRGLRDGCSVELADRLAAVGLLPSARHERVRNVVASPAAGLDGGGHGRVGEWAAELDRMLCESESAPRLSGRFLFALDDGRGDVAALGADVTLLARPSDGVLRLGAGPCAVAVPAADAPRAALLAAELFLSLSDTAGTGAWRVRELPEDHRPTADTLAAHLRAAGLRAEPAGSEADADAGAGVSDPVGPGLPAPSPRSASAGSGGALAATGAARSSGGVGTSPTPAEAGAPRRTPGPPPGVLTAPDGTRSLSVLVRLARISAPGWRLLADLAEGAAERVEAPADGELRVTPWRGVVLPGAGDPDSLARAADAGLITDPASPWLGVTACAGRPGCAKSHTDVRADASATVALLARRPAHSRLQGPPPVHWSGCERRCGHPGGEWTDVTATPNGGYRVTRHAPGRTPPAGGAARTAADPSVLAGALLAAGPPAPAATRSHTPVSYTHLRDH</sequence>
<protein>
    <recommendedName>
        <fullName evidence="8">Nitrite/Sulfite reductase ferredoxin-like domain-containing protein</fullName>
    </recommendedName>
</protein>
<dbReference type="InterPro" id="IPR036136">
    <property type="entry name" value="Nit/Sulf_reduc_fer-like_dom_sf"/>
</dbReference>
<keyword evidence="6" id="KW-0411">Iron-sulfur</keyword>
<keyword evidence="2" id="KW-0349">Heme</keyword>
<dbReference type="Gene3D" id="3.90.480.10">
    <property type="entry name" value="Sulfite Reductase Hemoprotein,Domain 2"/>
    <property type="match status" value="1"/>
</dbReference>
<name>A0ABR6EIF2_9ACTN</name>
<feature type="non-terminal residue" evidence="9">
    <location>
        <position position="529"/>
    </location>
</feature>
<feature type="compositionally biased region" description="Low complexity" evidence="7">
    <location>
        <begin position="247"/>
        <end position="268"/>
    </location>
</feature>
<dbReference type="PANTHER" id="PTHR32439:SF9">
    <property type="entry name" value="BLR3264 PROTEIN"/>
    <property type="match status" value="1"/>
</dbReference>
<keyword evidence="5" id="KW-0408">Iron</keyword>
<evidence type="ECO:0000259" key="8">
    <source>
        <dbReference type="Pfam" id="PF03460"/>
    </source>
</evidence>
<dbReference type="EMBL" id="WMLF01000237">
    <property type="protein sequence ID" value="MBB1245124.1"/>
    <property type="molecule type" value="Genomic_DNA"/>
</dbReference>
<reference evidence="10" key="1">
    <citation type="journal article" date="2020" name="Syst. Appl. Microbiol.">
        <title>Streptomyces alkaliterrae sp. nov., isolated from an alkaline soil, and emended descriptions of Streptomyces alkaliphilus, Streptomyces calidiresistens and Streptomyces durbertensis.</title>
        <authorList>
            <person name="Swiecimska M."/>
            <person name="Golinska P."/>
            <person name="Nouioui I."/>
            <person name="Wypij M."/>
            <person name="Rai M."/>
            <person name="Sangal V."/>
            <person name="Goodfellow M."/>
        </authorList>
    </citation>
    <scope>NUCLEOTIDE SEQUENCE [LARGE SCALE GENOMIC DNA]</scope>
    <source>
        <strain evidence="10">DSM 104538</strain>
    </source>
</reference>
<dbReference type="PANTHER" id="PTHR32439">
    <property type="entry name" value="FERREDOXIN--NITRITE REDUCTASE, CHLOROPLASTIC"/>
    <property type="match status" value="1"/>
</dbReference>
<dbReference type="SUPFAM" id="SSF55124">
    <property type="entry name" value="Nitrite/Sulfite reductase N-terminal domain-like"/>
    <property type="match status" value="2"/>
</dbReference>
<feature type="region of interest" description="Disordered" evidence="7">
    <location>
        <begin position="1"/>
        <end position="25"/>
    </location>
</feature>
<dbReference type="Gene3D" id="3.30.413.10">
    <property type="entry name" value="Sulfite Reductase Hemoprotein, domain 1"/>
    <property type="match status" value="2"/>
</dbReference>
<dbReference type="Proteomes" id="UP000766698">
    <property type="component" value="Unassembled WGS sequence"/>
</dbReference>
<evidence type="ECO:0000256" key="3">
    <source>
        <dbReference type="ARBA" id="ARBA00022723"/>
    </source>
</evidence>
<feature type="region of interest" description="Disordered" evidence="7">
    <location>
        <begin position="247"/>
        <end position="326"/>
    </location>
</feature>
<dbReference type="InterPro" id="IPR005117">
    <property type="entry name" value="NiRdtase/SiRdtase_haem-b_fer"/>
</dbReference>
<dbReference type="InterPro" id="IPR045854">
    <property type="entry name" value="NO2/SO3_Rdtase_4Fe4S_sf"/>
</dbReference>
<evidence type="ECO:0000313" key="10">
    <source>
        <dbReference type="Proteomes" id="UP000766698"/>
    </source>
</evidence>
<keyword evidence="10" id="KW-1185">Reference proteome</keyword>
<feature type="domain" description="Nitrite/Sulfite reductase ferredoxin-like" evidence="8">
    <location>
        <begin position="38"/>
        <end position="98"/>
    </location>
</feature>
<comment type="caution">
    <text evidence="9">The sequence shown here is derived from an EMBL/GenBank/DDBJ whole genome shotgun (WGS) entry which is preliminary data.</text>
</comment>
<gene>
    <name evidence="9" type="ORF">GL263_16325</name>
</gene>
<evidence type="ECO:0000256" key="2">
    <source>
        <dbReference type="ARBA" id="ARBA00022617"/>
    </source>
</evidence>
<feature type="compositionally biased region" description="Low complexity" evidence="7">
    <location>
        <begin position="276"/>
        <end position="313"/>
    </location>
</feature>
<feature type="region of interest" description="Disordered" evidence="7">
    <location>
        <begin position="508"/>
        <end position="529"/>
    </location>
</feature>
<dbReference type="Pfam" id="PF03460">
    <property type="entry name" value="NIR_SIR_ferr"/>
    <property type="match status" value="1"/>
</dbReference>
<evidence type="ECO:0000256" key="5">
    <source>
        <dbReference type="ARBA" id="ARBA00023004"/>
    </source>
</evidence>
<dbReference type="InterPro" id="IPR051329">
    <property type="entry name" value="NIR_SIR_4Fe-4S"/>
</dbReference>
<proteinExistence type="predicted"/>
<evidence type="ECO:0000256" key="7">
    <source>
        <dbReference type="SAM" id="MobiDB-lite"/>
    </source>
</evidence>
<evidence type="ECO:0000313" key="9">
    <source>
        <dbReference type="EMBL" id="MBB1245124.1"/>
    </source>
</evidence>
<evidence type="ECO:0000256" key="1">
    <source>
        <dbReference type="ARBA" id="ARBA00022485"/>
    </source>
</evidence>
<accession>A0ABR6EIF2</accession>